<feature type="domain" description="GST N-terminal" evidence="2">
    <location>
        <begin position="2"/>
        <end position="83"/>
    </location>
</feature>
<evidence type="ECO:0000259" key="3">
    <source>
        <dbReference type="PROSITE" id="PS50405"/>
    </source>
</evidence>
<name>A0AAN0MD60_9RHOB</name>
<dbReference type="GO" id="GO:0016034">
    <property type="term" value="F:maleylacetoacetate isomerase activity"/>
    <property type="evidence" value="ECO:0007669"/>
    <property type="project" value="UniProtKB-EC"/>
</dbReference>
<feature type="domain" description="GST C-terminal" evidence="3">
    <location>
        <begin position="87"/>
        <end position="204"/>
    </location>
</feature>
<keyword evidence="5" id="KW-1185">Reference proteome</keyword>
<dbReference type="Gene3D" id="1.20.1050.10">
    <property type="match status" value="1"/>
</dbReference>
<dbReference type="InterPro" id="IPR040079">
    <property type="entry name" value="Glutathione_S-Trfase"/>
</dbReference>
<dbReference type="GO" id="GO:0006559">
    <property type="term" value="P:L-phenylalanine catabolic process"/>
    <property type="evidence" value="ECO:0007669"/>
    <property type="project" value="TreeGrafter"/>
</dbReference>
<dbReference type="CDD" id="cd03191">
    <property type="entry name" value="GST_C_Zeta"/>
    <property type="match status" value="1"/>
</dbReference>
<proteinExistence type="inferred from homology"/>
<dbReference type="Proteomes" id="UP001470809">
    <property type="component" value="Chromosome"/>
</dbReference>
<dbReference type="InterPro" id="IPR034330">
    <property type="entry name" value="GST_Zeta_C"/>
</dbReference>
<dbReference type="NCBIfam" id="TIGR01262">
    <property type="entry name" value="maiA"/>
    <property type="match status" value="1"/>
</dbReference>
<dbReference type="PROSITE" id="PS50404">
    <property type="entry name" value="GST_NTER"/>
    <property type="match status" value="1"/>
</dbReference>
<dbReference type="InterPro" id="IPR004045">
    <property type="entry name" value="Glutathione_S-Trfase_N"/>
</dbReference>
<dbReference type="InterPro" id="IPR005955">
    <property type="entry name" value="GST_Zeta"/>
</dbReference>
<dbReference type="SUPFAM" id="SSF52833">
    <property type="entry name" value="Thioredoxin-like"/>
    <property type="match status" value="1"/>
</dbReference>
<evidence type="ECO:0000256" key="1">
    <source>
        <dbReference type="ARBA" id="ARBA00010007"/>
    </source>
</evidence>
<accession>A0AAN0MD60</accession>
<dbReference type="SUPFAM" id="SSF47616">
    <property type="entry name" value="GST C-terminal domain-like"/>
    <property type="match status" value="1"/>
</dbReference>
<dbReference type="EC" id="5.2.1.2" evidence="4"/>
<dbReference type="GO" id="GO:0006749">
    <property type="term" value="P:glutathione metabolic process"/>
    <property type="evidence" value="ECO:0007669"/>
    <property type="project" value="TreeGrafter"/>
</dbReference>
<dbReference type="AlphaFoldDB" id="A0AAN0MD60"/>
<keyword evidence="4" id="KW-0413">Isomerase</keyword>
<dbReference type="InterPro" id="IPR036249">
    <property type="entry name" value="Thioredoxin-like_sf"/>
</dbReference>
<comment type="similarity">
    <text evidence="1">Belongs to the GST superfamily. Zeta family.</text>
</comment>
<dbReference type="InterPro" id="IPR036282">
    <property type="entry name" value="Glutathione-S-Trfase_C_sf"/>
</dbReference>
<reference evidence="5" key="1">
    <citation type="submission" date="2024-04" db="EMBL/GenBank/DDBJ databases">
        <title>Phylogenomic analyses of a clade within the roseobacter group suggest taxonomic reassignments of species of the genera Aestuariivita, Citreicella, Loktanella, Nautella, Pelagibaca, Ruegeria, Thalassobius, Thiobacimonas and Tropicibacter, and the proposal o.</title>
        <authorList>
            <person name="Jeon C.O."/>
        </authorList>
    </citation>
    <scope>NUCLEOTIDE SEQUENCE [LARGE SCALE GENOMIC DNA]</scope>
    <source>
        <strain evidence="5">SS1-5</strain>
    </source>
</reference>
<protein>
    <submittedName>
        <fullName evidence="4">Maleylacetoacetate isomerase</fullName>
        <ecNumber evidence="4">5.2.1.2</ecNumber>
    </submittedName>
</protein>
<organism evidence="4 5">
    <name type="scientific">Yoonia rhodophyticola</name>
    <dbReference type="NCBI Taxonomy" id="3137370"/>
    <lineage>
        <taxon>Bacteria</taxon>
        <taxon>Pseudomonadati</taxon>
        <taxon>Pseudomonadota</taxon>
        <taxon>Alphaproteobacteria</taxon>
        <taxon>Rhodobacterales</taxon>
        <taxon>Paracoccaceae</taxon>
        <taxon>Yoonia</taxon>
    </lineage>
</organism>
<dbReference type="PANTHER" id="PTHR42673:SF4">
    <property type="entry name" value="MALEYLACETOACETATE ISOMERASE"/>
    <property type="match status" value="1"/>
</dbReference>
<evidence type="ECO:0000313" key="4">
    <source>
        <dbReference type="EMBL" id="WZU69334.1"/>
    </source>
</evidence>
<dbReference type="RefSeq" id="WP_342078626.1">
    <property type="nucleotide sequence ID" value="NZ_CP151767.2"/>
</dbReference>
<dbReference type="Pfam" id="PF13410">
    <property type="entry name" value="GST_C_2"/>
    <property type="match status" value="1"/>
</dbReference>
<dbReference type="PROSITE" id="PS50405">
    <property type="entry name" value="GST_CTER"/>
    <property type="match status" value="1"/>
</dbReference>
<dbReference type="GO" id="GO:0005737">
    <property type="term" value="C:cytoplasm"/>
    <property type="evidence" value="ECO:0007669"/>
    <property type="project" value="InterPro"/>
</dbReference>
<dbReference type="EMBL" id="CP151767">
    <property type="protein sequence ID" value="WZU69334.1"/>
    <property type="molecule type" value="Genomic_DNA"/>
</dbReference>
<dbReference type="SFLD" id="SFLDG00358">
    <property type="entry name" value="Main_(cytGST)"/>
    <property type="match status" value="1"/>
</dbReference>
<dbReference type="SFLD" id="SFLDS00019">
    <property type="entry name" value="Glutathione_Transferase_(cytos"/>
    <property type="match status" value="1"/>
</dbReference>
<dbReference type="Gene3D" id="3.40.30.10">
    <property type="entry name" value="Glutaredoxin"/>
    <property type="match status" value="1"/>
</dbReference>
<evidence type="ECO:0000313" key="5">
    <source>
        <dbReference type="Proteomes" id="UP001470809"/>
    </source>
</evidence>
<gene>
    <name evidence="4" type="primary">maiA</name>
    <name evidence="4" type="ORF">AABB31_11080</name>
</gene>
<evidence type="ECO:0000259" key="2">
    <source>
        <dbReference type="PROSITE" id="PS50404"/>
    </source>
</evidence>
<reference evidence="4 5" key="2">
    <citation type="submission" date="2024-08" db="EMBL/GenBank/DDBJ databases">
        <title>Phylogenomic analyses of a clade within the roseobacter group suggest taxonomic reassignments of species of the genera Aestuariivita, Citreicella, Loktanella, Nautella, Pelagibaca, Ruegeria, Thalassobius, Thiobacimonas and Tropicibacter, and the proposal o.</title>
        <authorList>
            <person name="Jeon C.O."/>
        </authorList>
    </citation>
    <scope>NUCLEOTIDE SEQUENCE [LARGE SCALE GENOMIC DNA]</scope>
    <source>
        <strain evidence="4 5">SS1-5</strain>
    </source>
</reference>
<dbReference type="GO" id="GO:0004364">
    <property type="term" value="F:glutathione transferase activity"/>
    <property type="evidence" value="ECO:0007669"/>
    <property type="project" value="TreeGrafter"/>
</dbReference>
<dbReference type="Pfam" id="PF02798">
    <property type="entry name" value="GST_N"/>
    <property type="match status" value="1"/>
</dbReference>
<dbReference type="InterPro" id="IPR010987">
    <property type="entry name" value="Glutathione-S-Trfase_C-like"/>
</dbReference>
<sequence>MTEVVLWDYPKSSASYRVRIALNLADVAFRIEHVNLLEKAHRSPEHLARNPQGFVPVLDIDGHRLTQSLAILDYLNTTRDLGLLPADPRERAKVQAAAYAIAVDLHPVCNLSVAGHATQGQEPARTAWMQHFIRPGLVAFEALLAGFPAAAFCTGAAPSLADICLIPQLYNARRWGVDYEDLERINAAEASCKNIAAFQTAAPD</sequence>
<dbReference type="PANTHER" id="PTHR42673">
    <property type="entry name" value="MALEYLACETOACETATE ISOMERASE"/>
    <property type="match status" value="1"/>
</dbReference>
<dbReference type="KEGG" id="yrh:AABB31_11080"/>